<protein>
    <submittedName>
        <fullName evidence="1">Uncharacterized protein</fullName>
    </submittedName>
</protein>
<accession>A0ABR3W3M7</accession>
<comment type="caution">
    <text evidence="1">The sequence shown here is derived from an EMBL/GenBank/DDBJ whole genome shotgun (WGS) entry which is preliminary data.</text>
</comment>
<sequence>MTKATDDTVCGDPNAYWNLGSNQWALMKSHLVSFLSPGQLLKHGAARGVFLISAPSSSWSNIRHTLASGQSGVSGYALHDCVNDLGRVDGALPKSKRAKSGRPAPARLDITSGVSCSVSDTKYSTPEAAALAGTGVTAGPIVPRRASVTS</sequence>
<evidence type="ECO:0000313" key="1">
    <source>
        <dbReference type="EMBL" id="KAL1852403.1"/>
    </source>
</evidence>
<evidence type="ECO:0000313" key="2">
    <source>
        <dbReference type="Proteomes" id="UP001586593"/>
    </source>
</evidence>
<gene>
    <name evidence="1" type="ORF">VTK73DRAFT_9233</name>
</gene>
<proteinExistence type="predicted"/>
<dbReference type="EMBL" id="JAZHXJ010000746">
    <property type="protein sequence ID" value="KAL1852403.1"/>
    <property type="molecule type" value="Genomic_DNA"/>
</dbReference>
<keyword evidence="2" id="KW-1185">Reference proteome</keyword>
<dbReference type="Proteomes" id="UP001586593">
    <property type="component" value="Unassembled WGS sequence"/>
</dbReference>
<reference evidence="1 2" key="1">
    <citation type="journal article" date="2024" name="Commun. Biol.">
        <title>Comparative genomic analysis of thermophilic fungi reveals convergent evolutionary adaptations and gene losses.</title>
        <authorList>
            <person name="Steindorff A.S."/>
            <person name="Aguilar-Pontes M.V."/>
            <person name="Robinson A.J."/>
            <person name="Andreopoulos B."/>
            <person name="LaButti K."/>
            <person name="Kuo A."/>
            <person name="Mondo S."/>
            <person name="Riley R."/>
            <person name="Otillar R."/>
            <person name="Haridas S."/>
            <person name="Lipzen A."/>
            <person name="Grimwood J."/>
            <person name="Schmutz J."/>
            <person name="Clum A."/>
            <person name="Reid I.D."/>
            <person name="Moisan M.C."/>
            <person name="Butler G."/>
            <person name="Nguyen T.T.M."/>
            <person name="Dewar K."/>
            <person name="Conant G."/>
            <person name="Drula E."/>
            <person name="Henrissat B."/>
            <person name="Hansel C."/>
            <person name="Singer S."/>
            <person name="Hutchinson M.I."/>
            <person name="de Vries R.P."/>
            <person name="Natvig D.O."/>
            <person name="Powell A.J."/>
            <person name="Tsang A."/>
            <person name="Grigoriev I.V."/>
        </authorList>
    </citation>
    <scope>NUCLEOTIDE SEQUENCE [LARGE SCALE GENOMIC DNA]</scope>
    <source>
        <strain evidence="1 2">ATCC 24622</strain>
    </source>
</reference>
<name>A0ABR3W3M7_9PEZI</name>
<organism evidence="1 2">
    <name type="scientific">Phialemonium thermophilum</name>
    <dbReference type="NCBI Taxonomy" id="223376"/>
    <lineage>
        <taxon>Eukaryota</taxon>
        <taxon>Fungi</taxon>
        <taxon>Dikarya</taxon>
        <taxon>Ascomycota</taxon>
        <taxon>Pezizomycotina</taxon>
        <taxon>Sordariomycetes</taxon>
        <taxon>Sordariomycetidae</taxon>
        <taxon>Cephalothecales</taxon>
        <taxon>Cephalothecaceae</taxon>
        <taxon>Phialemonium</taxon>
    </lineage>
</organism>